<evidence type="ECO:0000313" key="3">
    <source>
        <dbReference type="Proteomes" id="UP001300012"/>
    </source>
</evidence>
<feature type="domain" description="SLH" evidence="1">
    <location>
        <begin position="2010"/>
        <end position="2068"/>
    </location>
</feature>
<reference evidence="2 3" key="1">
    <citation type="submission" date="2022-08" db="EMBL/GenBank/DDBJ databases">
        <title>Paenibacillus endoradicis sp. nov., Paenibacillus radicibacter sp. nov and Paenibacillus pararadicis sp. nov., three cold-adapted plant growth-promoting bacteria isolated from root of Larix gmelinii in Great Khingan.</title>
        <authorList>
            <person name="Xue H."/>
        </authorList>
    </citation>
    <scope>NUCLEOTIDE SEQUENCE [LARGE SCALE GENOMIC DNA]</scope>
    <source>
        <strain evidence="2 3">N5-1-1-5</strain>
    </source>
</reference>
<dbReference type="Gene3D" id="2.60.120.430">
    <property type="entry name" value="Galactose-binding lectin"/>
    <property type="match status" value="5"/>
</dbReference>
<evidence type="ECO:0000259" key="1">
    <source>
        <dbReference type="PROSITE" id="PS51272"/>
    </source>
</evidence>
<name>A0ABT1YBK9_9BACL</name>
<gene>
    <name evidence="2" type="ORF">NV381_05110</name>
</gene>
<dbReference type="Pfam" id="PF00395">
    <property type="entry name" value="SLH"/>
    <property type="match status" value="3"/>
</dbReference>
<feature type="domain" description="SLH" evidence="1">
    <location>
        <begin position="2137"/>
        <end position="2191"/>
    </location>
</feature>
<dbReference type="InterPro" id="IPR001119">
    <property type="entry name" value="SLH_dom"/>
</dbReference>
<sequence length="2191" mass="234015">MIVQKSRWRRSISSLLVILLVFSCLNVFDFINPTVAEAASEVTVFKNSRTAYEIPTNIKGTVFGPNGFNIAPIDTTQTVNGITYAYQIERSGAGTVNLKWLKNNYSGTDYYDLSSFASTGSLDFDIKGNVGGETVEVALNKASALGASNQESSRCKITITVQWTHISIPLNNFKNNNAASAAACSAVGGTYTTAVQASFDQTFAQVRQIGFFDYSSSLGKIWVSDMKFAPAYVVSYSPVTATTPAGTPPTLPSVVNAVYSDGTSQLLPVTWNLSPSQYASAGPITLTGTVSSAQLQPTATVTVSSGLPHTFTSYDTLSAIATTVGVAPTLPATVKANFQDNVKEDIAVSWSPINASKYAAVSSFTASGTTNPTAAQIANGATAQPITVTVNVAASTAYTVFKDSRAGAENPSNIALASGVVPFDTSQSPDGVTPSYKVQRNSVAYWTMKFLKSNTTGNNWDLSNYVTSGALEFDLKGKNPGETIKFALNSVDNGSNAESARCELTLTDQWVHYVIPLSKFNASAIPADTTCTSVTGVGNQTTTKQANFDISKVRQVGIFSDTGSAEQLWISNMQFTPTFVSGYQALNFATLPGVAPVLPSVLSAVYSNGTPTTLNVAWGAITPSQYDTIGKSFTVQGTVKGIQIQPKATITVTNGQPHTFTNFAALAPVTANVNVAPSLPAVISASFLDLSKEDVAVNWSAVLPAQYASAPATFTVAGTTAPTPAQIASGVTAQPVSITVNVIQQTLSVFNDKRAGYEILNNLNPTLFDTTDTPNGATPSYNLQRAAAGSNWNMKFLKSNTFGDNWNLTSYAAKGALEFDFKGKTVGKTLVIALNAVDNATNAESGRCEIPITGQWEHYTIPLSKLTASDIPADNTCTTVASIGSPTTIKQTSFDISKVRQVGIFDYNNGAVEQVRVSDMKFTPTYVMNYSIANVTTTEGIAPSLPAAVTAVLSDGSTQQLNVTWSSIAESQYASAGIIFTVKGTVKGVQLQPSIKVVVTNGQPHTFAAFSTIPAVSTSEKTAPVMPATVIANFLDGSQEEINVSWSDIASKEYYEGPKGFKVIGMVNPNAVQEASGVPKATVVIDVGVDGPADIIVFKASASIVASPYAGNGFSLREVPFDTAVTYNGLGSHNVKVTGSSGYWGVQFLNDPNWVKNYPSFRPYMNYGSLEFNIKGKKGGESFKLGLYDADDQVSSDDMLIEATNEWTHVSIPLKSFVLPKSFSMERVQQIKISNNSASAMEFWLNDMHVTSDTLISTPAVSESTVAYVDPSLPTGVNALFQSQATRFMKINWNLISSDFYEVGNIAVKGSLADGGYPVKADVKVKKANMPHRFKGFRDVTLKTYARTAPVLPSIVTALFEDGVGEATAVTAWETIAPVKYADGALAFHVNGTTALGTVTATIIVRTPMSLMPINIYTLASEAPVIPNTGTIVYSDGSTSDHKITWNTFPASNYESEGSFEFSGKIEGIDLPIKATVYVMSWTSPDADHVGLSIFRGKDINSSSYAWGHFVIEDKNGVVRKEGEGATLPFDTTVTYNGLPSYLINAYRGLPSPKWAGWGATIPFLGHQGADEKDTRSYDLSNALEHGVLNFNIKGDSGGEEFNIGLSSTVDGKTTTNTITFNNYPDTFWHPVSIPLKDLISDKLDVKNISDFQMAQSSRNGTTPVKFWISDIWISDNARHELSGFEVTEVPIYVGKKLTMPTKVTGIYTDSSRVELNVTQWDQQDLDSEDEQKYVFGTVEGIEMRPQAHLYRFYNNSGIIIPAPGTLGLLISDVPVISSRPTVPIAPPVLPPLDQILTNGTQGIYKIEATSSPQLQGDLSILSVGMDTITQALAQTGIMDGWNKTVAISVPEAKEARGYGVELPTQALTSAENDKTIEIITPVGSVSLPGNMLVASMLNGAETVRITLNQVDTTALSAEAAALIGNRPVYDVSLRVGDSIVPWNNPDAPVRISLSYSPTSAELDQFENMVIVHIADDGEVVGVPSGRYERTAGKISFVTTHFSKYAVSFAQKTFEDLNGYGWAQKQIELLASKGVINGASDTTFSPEGKLTRGAFIALLARTLSLTAKADSSFSDVSESAYYAQAVGAAKKLGITTGIGGNMFAPDEEISRQDMMVITARAMQVVGRLTMEGVTLEPNSYDDQADVREYAQASIAALSSAGLVQGSNGRLYPNASITRAETAVLMHRIYTK</sequence>
<comment type="caution">
    <text evidence="2">The sequence shown here is derived from an EMBL/GenBank/DDBJ whole genome shotgun (WGS) entry which is preliminary data.</text>
</comment>
<feature type="domain" description="SLH" evidence="1">
    <location>
        <begin position="2069"/>
        <end position="2132"/>
    </location>
</feature>
<organism evidence="2 3">
    <name type="scientific">Paenibacillus radicis</name>
    <name type="common">ex Xue et al. 2023</name>
    <dbReference type="NCBI Taxonomy" id="2972489"/>
    <lineage>
        <taxon>Bacteria</taxon>
        <taxon>Bacillati</taxon>
        <taxon>Bacillota</taxon>
        <taxon>Bacilli</taxon>
        <taxon>Bacillales</taxon>
        <taxon>Paenibacillaceae</taxon>
        <taxon>Paenibacillus</taxon>
    </lineage>
</organism>
<dbReference type="RefSeq" id="WP_258212197.1">
    <property type="nucleotide sequence ID" value="NZ_JANQBD010000003.1"/>
</dbReference>
<accession>A0ABT1YBK9</accession>
<dbReference type="Pfam" id="PF21582">
    <property type="entry name" value="CBM30"/>
    <property type="match status" value="5"/>
</dbReference>
<protein>
    <submittedName>
        <fullName evidence="2">Ig-like domain-containing protein</fullName>
    </submittedName>
</protein>
<dbReference type="PROSITE" id="PS51272">
    <property type="entry name" value="SLH"/>
    <property type="match status" value="3"/>
</dbReference>
<dbReference type="Pfam" id="PF07532">
    <property type="entry name" value="Big_4"/>
    <property type="match status" value="7"/>
</dbReference>
<dbReference type="Proteomes" id="UP001300012">
    <property type="component" value="Unassembled WGS sequence"/>
</dbReference>
<dbReference type="EMBL" id="JANQBD010000003">
    <property type="protein sequence ID" value="MCR8630578.1"/>
    <property type="molecule type" value="Genomic_DNA"/>
</dbReference>
<dbReference type="SUPFAM" id="SSF49785">
    <property type="entry name" value="Galactose-binding domain-like"/>
    <property type="match status" value="5"/>
</dbReference>
<dbReference type="InterPro" id="IPR008979">
    <property type="entry name" value="Galactose-bd-like_sf"/>
</dbReference>
<keyword evidence="3" id="KW-1185">Reference proteome</keyword>
<proteinExistence type="predicted"/>
<dbReference type="InterPro" id="IPR048758">
    <property type="entry name" value="CBM30"/>
</dbReference>
<evidence type="ECO:0000313" key="2">
    <source>
        <dbReference type="EMBL" id="MCR8630578.1"/>
    </source>
</evidence>
<dbReference type="PROSITE" id="PS51257">
    <property type="entry name" value="PROKAR_LIPOPROTEIN"/>
    <property type="match status" value="1"/>
</dbReference>
<dbReference type="InterPro" id="IPR011081">
    <property type="entry name" value="Big_4"/>
</dbReference>